<dbReference type="EMBL" id="JACJIP010000014">
    <property type="protein sequence ID" value="MBA9085990.1"/>
    <property type="molecule type" value="Genomic_DNA"/>
</dbReference>
<dbReference type="Proteomes" id="UP000567067">
    <property type="component" value="Unassembled WGS sequence"/>
</dbReference>
<reference evidence="1 2" key="1">
    <citation type="submission" date="2020-08" db="EMBL/GenBank/DDBJ databases">
        <title>Genomic Encyclopedia of Type Strains, Phase III (KMG-III): the genomes of soil and plant-associated and newly described type strains.</title>
        <authorList>
            <person name="Whitman W."/>
        </authorList>
    </citation>
    <scope>NUCLEOTIDE SEQUENCE [LARGE SCALE GENOMIC DNA]</scope>
    <source>
        <strain evidence="1 2">CECT 8693</strain>
    </source>
</reference>
<comment type="caution">
    <text evidence="1">The sequence shown here is derived from an EMBL/GenBank/DDBJ whole genome shotgun (WGS) entry which is preliminary data.</text>
</comment>
<organism evidence="1 2">
    <name type="scientific">Fontibacillus solani</name>
    <dbReference type="NCBI Taxonomy" id="1572857"/>
    <lineage>
        <taxon>Bacteria</taxon>
        <taxon>Bacillati</taxon>
        <taxon>Bacillota</taxon>
        <taxon>Bacilli</taxon>
        <taxon>Bacillales</taxon>
        <taxon>Paenibacillaceae</taxon>
        <taxon>Fontibacillus</taxon>
    </lineage>
</organism>
<evidence type="ECO:0000313" key="2">
    <source>
        <dbReference type="Proteomes" id="UP000567067"/>
    </source>
</evidence>
<evidence type="ECO:0000313" key="1">
    <source>
        <dbReference type="EMBL" id="MBA9085990.1"/>
    </source>
</evidence>
<sequence length="450" mass="52696">MGKHTLVKGKVVLRTLKELGEALNYHVESEFPVKKGINKQAIDIAWFIDDNDIKYPIMIFEVESYSANGSSANPMKIFSKPNDEFEKPMFFFHLFVDSGNDPAVITDLEHQFGRNNYRIYEIKKGDLERLILDVISQHRRINYNININSLVEFLVSGRECEEFALNRVLSHLESLYKHKWNELLPIYAYLAQCFPVMNNEFVRFLDRKITSDMIVDDLYEDFIAFHFSYAVHLSILTCVKETSEYIPKLKWWQEESSYMERIGPYFGLSRDYDDFITSYSGAYFGLLAALLKEQPAGVKYILKQCIKILNQLNKHSDNVVFYNSLWALHIAASSIGCETEYDYVREYINQRGALNEQWIIEPPTTVEEEAYHNNMLPHELRYIPDIKTFKSEYIKSNILNKETYKQDAVSLAVKMLSNPECWFEQTKSDESGDWSYSWGNRILNCLHFIV</sequence>
<gene>
    <name evidence="1" type="ORF">FHR92_002462</name>
</gene>
<dbReference type="RefSeq" id="WP_182535856.1">
    <property type="nucleotide sequence ID" value="NZ_JACJIP010000014.1"/>
</dbReference>
<protein>
    <submittedName>
        <fullName evidence="1">Uncharacterized protein</fullName>
    </submittedName>
</protein>
<keyword evidence="2" id="KW-1185">Reference proteome</keyword>
<name>A0A7W3STP6_9BACL</name>
<proteinExistence type="predicted"/>
<dbReference type="AlphaFoldDB" id="A0A7W3STP6"/>
<accession>A0A7W3STP6</accession>